<feature type="domain" description="Putative aromatic acid exporter C-terminal" evidence="7">
    <location>
        <begin position="154"/>
        <end position="308"/>
    </location>
</feature>
<feature type="transmembrane region" description="Helical" evidence="6">
    <location>
        <begin position="52"/>
        <end position="71"/>
    </location>
</feature>
<dbReference type="PANTHER" id="PTHR40064">
    <property type="entry name" value="MEMBRANE PROTEIN-RELATED"/>
    <property type="match status" value="1"/>
</dbReference>
<dbReference type="RefSeq" id="WP_166063350.1">
    <property type="nucleotide sequence ID" value="NZ_CP049889.1"/>
</dbReference>
<evidence type="ECO:0000256" key="1">
    <source>
        <dbReference type="ARBA" id="ARBA00004651"/>
    </source>
</evidence>
<feature type="transmembrane region" description="Helical" evidence="6">
    <location>
        <begin position="76"/>
        <end position="95"/>
    </location>
</feature>
<sequence>MSLPLRTFKIAVAAFIAILIAESVGLSYAISAGIIAILSILDTNKSSFLTAIQRVISTVLALFIAAVLFYFLGFKVYVFALYLLIYVPLAYRLGVESGVAPCSVLVTHLLAEQSVAWSLISNELMLMLIGAGIAIIVNLYMPSKETIFLGLMKDADEKLKEILVDISEALLHNGESKESELDALDLLLDQASDLVLTETENRPWKETHYYSNYFEMRRNQNRILRYIHHNISLCTIPIKEGKILSGLLYLTADQLHENNTGEFLLEDIRLLLDEFRNSQLPQAREEFENRALLFQILNDFTRFIQLKKTFYNEYGIFLEE</sequence>
<dbReference type="EMBL" id="CP049889">
    <property type="protein sequence ID" value="QIK52286.1"/>
    <property type="molecule type" value="Genomic_DNA"/>
</dbReference>
<evidence type="ECO:0000259" key="7">
    <source>
        <dbReference type="Pfam" id="PF11728"/>
    </source>
</evidence>
<evidence type="ECO:0000256" key="5">
    <source>
        <dbReference type="ARBA" id="ARBA00023136"/>
    </source>
</evidence>
<keyword evidence="3 6" id="KW-0812">Transmembrane</keyword>
<gene>
    <name evidence="8" type="ORF">G7058_09675</name>
</gene>
<dbReference type="Pfam" id="PF06081">
    <property type="entry name" value="ArAE_1"/>
    <property type="match status" value="1"/>
</dbReference>
<keyword evidence="4 6" id="KW-1133">Transmembrane helix</keyword>
<evidence type="ECO:0000256" key="3">
    <source>
        <dbReference type="ARBA" id="ARBA00022692"/>
    </source>
</evidence>
<proteinExistence type="predicted"/>
<comment type="subcellular location">
    <subcellularLocation>
        <location evidence="1">Cell membrane</location>
        <topology evidence="1">Multi-pass membrane protein</topology>
    </subcellularLocation>
</comment>
<evidence type="ECO:0000313" key="8">
    <source>
        <dbReference type="EMBL" id="QIK52286.1"/>
    </source>
</evidence>
<keyword evidence="5 6" id="KW-0472">Membrane</keyword>
<keyword evidence="2" id="KW-1003">Cell membrane</keyword>
<evidence type="ECO:0000256" key="2">
    <source>
        <dbReference type="ARBA" id="ARBA00022475"/>
    </source>
</evidence>
<reference evidence="8 9" key="1">
    <citation type="journal article" date="2017" name="Int. J. Syst. Evol. Microbiol.">
        <title>Jeotgalibaca porci sp. nov. and Jeotgalibaca arthritidis sp. nov., isolated from pigs, and emended description of the genus Jeotgalibaca.</title>
        <authorList>
            <person name="Zamora L."/>
            <person name="Perez-Sancho M."/>
            <person name="Dominguez L."/>
            <person name="Fernandez-Garayzabal J.F."/>
            <person name="Vela A.I."/>
        </authorList>
    </citation>
    <scope>NUCLEOTIDE SEQUENCE [LARGE SCALE GENOMIC DNA]</scope>
    <source>
        <strain evidence="8 9">CCUG 69148</strain>
    </source>
</reference>
<evidence type="ECO:0000256" key="4">
    <source>
        <dbReference type="ARBA" id="ARBA00022989"/>
    </source>
</evidence>
<dbReference type="KEGG" id="jpo:G7058_09675"/>
<dbReference type="InterPro" id="IPR052984">
    <property type="entry name" value="UPF0421"/>
</dbReference>
<keyword evidence="9" id="KW-1185">Reference proteome</keyword>
<dbReference type="GeneID" id="94553554"/>
<dbReference type="InterPro" id="IPR038323">
    <property type="entry name" value="ArAE_1_C_sf"/>
</dbReference>
<feature type="transmembrane region" description="Helical" evidence="6">
    <location>
        <begin position="115"/>
        <end position="141"/>
    </location>
</feature>
<dbReference type="AlphaFoldDB" id="A0A6G7WJ55"/>
<evidence type="ECO:0000313" key="9">
    <source>
        <dbReference type="Proteomes" id="UP000501830"/>
    </source>
</evidence>
<protein>
    <submittedName>
        <fullName evidence="8">Aromatic acid exporter family protein</fullName>
    </submittedName>
</protein>
<feature type="transmembrane region" description="Helical" evidence="6">
    <location>
        <begin position="12"/>
        <end position="40"/>
    </location>
</feature>
<dbReference type="InterPro" id="IPR010343">
    <property type="entry name" value="ArAE_1"/>
</dbReference>
<dbReference type="GO" id="GO:0005886">
    <property type="term" value="C:plasma membrane"/>
    <property type="evidence" value="ECO:0007669"/>
    <property type="project" value="UniProtKB-SubCell"/>
</dbReference>
<organism evidence="8 9">
    <name type="scientific">Jeotgalibaca porci</name>
    <dbReference type="NCBI Taxonomy" id="1868793"/>
    <lineage>
        <taxon>Bacteria</taxon>
        <taxon>Bacillati</taxon>
        <taxon>Bacillota</taxon>
        <taxon>Bacilli</taxon>
        <taxon>Lactobacillales</taxon>
        <taxon>Carnobacteriaceae</taxon>
        <taxon>Jeotgalibaca</taxon>
    </lineage>
</organism>
<name>A0A6G7WJ55_9LACT</name>
<dbReference type="Pfam" id="PF11728">
    <property type="entry name" value="ArAE_1_C"/>
    <property type="match status" value="1"/>
</dbReference>
<dbReference type="InterPro" id="IPR021062">
    <property type="entry name" value="ArAE_1_C"/>
</dbReference>
<dbReference type="Proteomes" id="UP000501830">
    <property type="component" value="Chromosome"/>
</dbReference>
<dbReference type="PANTHER" id="PTHR40064:SF1">
    <property type="entry name" value="MEMBRANE PROTEIN"/>
    <property type="match status" value="1"/>
</dbReference>
<accession>A0A6G7WJ55</accession>
<evidence type="ECO:0000256" key="6">
    <source>
        <dbReference type="SAM" id="Phobius"/>
    </source>
</evidence>
<dbReference type="Gene3D" id="1.20.120.940">
    <property type="entry name" value="Putative aromatic acid exporter, C-terminal domain"/>
    <property type="match status" value="1"/>
</dbReference>